<name>A0A917XX09_9BACI</name>
<reference evidence="14" key="1">
    <citation type="journal article" date="2014" name="Int. J. Syst. Evol. Microbiol.">
        <title>Complete genome sequence of Corynebacterium casei LMG S-19264T (=DSM 44701T), isolated from a smear-ripened cheese.</title>
        <authorList>
            <consortium name="US DOE Joint Genome Institute (JGI-PGF)"/>
            <person name="Walter F."/>
            <person name="Albersmeier A."/>
            <person name="Kalinowski J."/>
            <person name="Ruckert C."/>
        </authorList>
    </citation>
    <scope>NUCLEOTIDE SEQUENCE</scope>
    <source>
        <strain evidence="14">JCM 17251</strain>
    </source>
</reference>
<feature type="transmembrane region" description="Helical" evidence="12">
    <location>
        <begin position="138"/>
        <end position="163"/>
    </location>
</feature>
<feature type="domain" description="Peptidase M50" evidence="13">
    <location>
        <begin position="4"/>
        <end position="75"/>
    </location>
</feature>
<evidence type="ECO:0000259" key="13">
    <source>
        <dbReference type="Pfam" id="PF02163"/>
    </source>
</evidence>
<gene>
    <name evidence="14" type="ORF">GCM10007971_14040</name>
</gene>
<feature type="domain" description="Peptidase M50" evidence="13">
    <location>
        <begin position="82"/>
        <end position="120"/>
    </location>
</feature>
<feature type="transmembrane region" description="Helical" evidence="12">
    <location>
        <begin position="54"/>
        <end position="77"/>
    </location>
</feature>
<evidence type="ECO:0000256" key="12">
    <source>
        <dbReference type="SAM" id="Phobius"/>
    </source>
</evidence>
<reference evidence="14" key="2">
    <citation type="submission" date="2020-09" db="EMBL/GenBank/DDBJ databases">
        <authorList>
            <person name="Sun Q."/>
            <person name="Ohkuma M."/>
        </authorList>
    </citation>
    <scope>NUCLEOTIDE SEQUENCE</scope>
    <source>
        <strain evidence="14">JCM 17251</strain>
    </source>
</reference>
<keyword evidence="9 12" id="KW-1133">Transmembrane helix</keyword>
<dbReference type="EMBL" id="BMOS01000007">
    <property type="protein sequence ID" value="GGN55365.1"/>
    <property type="molecule type" value="Genomic_DNA"/>
</dbReference>
<evidence type="ECO:0000256" key="6">
    <source>
        <dbReference type="ARBA" id="ARBA00022723"/>
    </source>
</evidence>
<feature type="transmembrane region" description="Helical" evidence="12">
    <location>
        <begin position="83"/>
        <end position="104"/>
    </location>
</feature>
<evidence type="ECO:0000256" key="1">
    <source>
        <dbReference type="ARBA" id="ARBA00001947"/>
    </source>
</evidence>
<feature type="transmembrane region" description="Helical" evidence="12">
    <location>
        <begin position="111"/>
        <end position="132"/>
    </location>
</feature>
<evidence type="ECO:0000256" key="2">
    <source>
        <dbReference type="ARBA" id="ARBA00004141"/>
    </source>
</evidence>
<dbReference type="CDD" id="cd06161">
    <property type="entry name" value="S2P-M50_SpoIVFB"/>
    <property type="match status" value="1"/>
</dbReference>
<keyword evidence="6" id="KW-0479">Metal-binding</keyword>
<evidence type="ECO:0000313" key="14">
    <source>
        <dbReference type="EMBL" id="GGN55365.1"/>
    </source>
</evidence>
<dbReference type="GO" id="GO:0006508">
    <property type="term" value="P:proteolysis"/>
    <property type="evidence" value="ECO:0007669"/>
    <property type="project" value="UniProtKB-KW"/>
</dbReference>
<evidence type="ECO:0000256" key="11">
    <source>
        <dbReference type="ARBA" id="ARBA00023136"/>
    </source>
</evidence>
<keyword evidence="8" id="KW-0862">Zinc</keyword>
<proteinExistence type="inferred from homology"/>
<keyword evidence="7" id="KW-0378">Hydrolase</keyword>
<dbReference type="Pfam" id="PF02163">
    <property type="entry name" value="Peptidase_M50"/>
    <property type="match status" value="2"/>
</dbReference>
<evidence type="ECO:0000256" key="5">
    <source>
        <dbReference type="ARBA" id="ARBA00022692"/>
    </source>
</evidence>
<dbReference type="GO" id="GO:0016020">
    <property type="term" value="C:membrane"/>
    <property type="evidence" value="ECO:0007669"/>
    <property type="project" value="UniProtKB-SubCell"/>
</dbReference>
<evidence type="ECO:0000256" key="4">
    <source>
        <dbReference type="ARBA" id="ARBA00022670"/>
    </source>
</evidence>
<keyword evidence="4" id="KW-0645">Protease</keyword>
<keyword evidence="11 12" id="KW-0472">Membrane</keyword>
<comment type="caution">
    <text evidence="14">The sequence shown here is derived from an EMBL/GenBank/DDBJ whole genome shotgun (WGS) entry which is preliminary data.</text>
</comment>
<dbReference type="Proteomes" id="UP000624041">
    <property type="component" value="Unassembled WGS sequence"/>
</dbReference>
<organism evidence="14 15">
    <name type="scientific">Oceanobacillus indicireducens</name>
    <dbReference type="NCBI Taxonomy" id="1004261"/>
    <lineage>
        <taxon>Bacteria</taxon>
        <taxon>Bacillati</taxon>
        <taxon>Bacillota</taxon>
        <taxon>Bacilli</taxon>
        <taxon>Bacillales</taxon>
        <taxon>Bacillaceae</taxon>
        <taxon>Oceanobacillus</taxon>
    </lineage>
</organism>
<comment type="subcellular location">
    <subcellularLocation>
        <location evidence="2">Membrane</location>
        <topology evidence="2">Multi-pass membrane protein</topology>
    </subcellularLocation>
</comment>
<evidence type="ECO:0000256" key="8">
    <source>
        <dbReference type="ARBA" id="ARBA00022833"/>
    </source>
</evidence>
<keyword evidence="10" id="KW-0482">Metalloprotease</keyword>
<keyword evidence="15" id="KW-1185">Reference proteome</keyword>
<dbReference type="PANTHER" id="PTHR39188">
    <property type="entry name" value="MEMBRANE-ASSOCIATED ZINC METALLOPROTEASE M50B"/>
    <property type="match status" value="1"/>
</dbReference>
<dbReference type="GO" id="GO:0008237">
    <property type="term" value="F:metallopeptidase activity"/>
    <property type="evidence" value="ECO:0007669"/>
    <property type="project" value="UniProtKB-KW"/>
</dbReference>
<accession>A0A917XX09</accession>
<feature type="transmembrane region" description="Helical" evidence="12">
    <location>
        <begin position="6"/>
        <end position="24"/>
    </location>
</feature>
<sequence>MEMMIIFAIVFIHEMGHYLAAKFFKWRVKRVMLWVFGGVMETEEHGNRRVKEELIVTLAGPIQHIPIYLVLHALFYLELISEPLFQTAIWYNTVILLFNLLPIWPLDGGKILFYLLSVILPFRKALDAIFLLSLSLCAFLSIGYIIFYPFTLTFTAIMIFLFLENRLEWKRRFYVFMRFLMVRYRGNETVKKIEPLYLPGNLTLMDVFNHFKRERRHLIIIPANERSVKRIDETDCLHAYFREKQYTKRIKDLF</sequence>
<comment type="cofactor">
    <cofactor evidence="1">
        <name>Zn(2+)</name>
        <dbReference type="ChEBI" id="CHEBI:29105"/>
    </cofactor>
</comment>
<keyword evidence="5 12" id="KW-0812">Transmembrane</keyword>
<evidence type="ECO:0000256" key="7">
    <source>
        <dbReference type="ARBA" id="ARBA00022801"/>
    </source>
</evidence>
<evidence type="ECO:0000256" key="10">
    <source>
        <dbReference type="ARBA" id="ARBA00023049"/>
    </source>
</evidence>
<protein>
    <submittedName>
        <fullName evidence="14">Stage IV sporulation protein FB</fullName>
    </submittedName>
</protein>
<dbReference type="AlphaFoldDB" id="A0A917XX09"/>
<dbReference type="InterPro" id="IPR008915">
    <property type="entry name" value="Peptidase_M50"/>
</dbReference>
<evidence type="ECO:0000256" key="3">
    <source>
        <dbReference type="ARBA" id="ARBA00007931"/>
    </source>
</evidence>
<dbReference type="PANTHER" id="PTHR39188:SF3">
    <property type="entry name" value="STAGE IV SPORULATION PROTEIN FB"/>
    <property type="match status" value="1"/>
</dbReference>
<dbReference type="GO" id="GO:0046872">
    <property type="term" value="F:metal ion binding"/>
    <property type="evidence" value="ECO:0007669"/>
    <property type="project" value="UniProtKB-KW"/>
</dbReference>
<evidence type="ECO:0000256" key="9">
    <source>
        <dbReference type="ARBA" id="ARBA00022989"/>
    </source>
</evidence>
<evidence type="ECO:0000313" key="15">
    <source>
        <dbReference type="Proteomes" id="UP000624041"/>
    </source>
</evidence>
<comment type="similarity">
    <text evidence="3">Belongs to the peptidase M50B family.</text>
</comment>